<keyword evidence="2" id="KW-1185">Reference proteome</keyword>
<comment type="caution">
    <text evidence="1">The sequence shown here is derived from an EMBL/GenBank/DDBJ whole genome shotgun (WGS) entry which is preliminary data.</text>
</comment>
<proteinExistence type="predicted"/>
<name>A0A9X3HSZ0_9VIBR</name>
<evidence type="ECO:0000313" key="1">
    <source>
        <dbReference type="EMBL" id="MCW8335218.1"/>
    </source>
</evidence>
<dbReference type="Proteomes" id="UP001155586">
    <property type="component" value="Unassembled WGS sequence"/>
</dbReference>
<dbReference type="RefSeq" id="WP_265688431.1">
    <property type="nucleotide sequence ID" value="NZ_JAKRRX010000099.1"/>
</dbReference>
<gene>
    <name evidence="1" type="ORF">MD483_15460</name>
</gene>
<organism evidence="1 2">
    <name type="scientific">Vibrio paucivorans</name>
    <dbReference type="NCBI Taxonomy" id="2829489"/>
    <lineage>
        <taxon>Bacteria</taxon>
        <taxon>Pseudomonadati</taxon>
        <taxon>Pseudomonadota</taxon>
        <taxon>Gammaproteobacteria</taxon>
        <taxon>Vibrionales</taxon>
        <taxon>Vibrionaceae</taxon>
        <taxon>Vibrio</taxon>
    </lineage>
</organism>
<evidence type="ECO:0000313" key="2">
    <source>
        <dbReference type="Proteomes" id="UP001155586"/>
    </source>
</evidence>
<accession>A0A9X3HSZ0</accession>
<sequence length="383" mass="43175">MKSHLAISGIEQIKCIEQGKINAGMPELEVDTERAVSPYEFLPSWFFYTPVVMQSLFQGVRHRDWGLPLIANPSIKLSGMVGESKHDILSLAGEHAKQWISPFITVTRDLRNVSQQLDSALEAMSQAQLSFPIVAKPDLGCRGAGVKLLQDKDQLASYIESFPRDARFLLQEKAPYQAEAGVFYVRYPEDTRGKIISITLKYAPSVTGDGVSTLQQLIDNCPRAGQLSHLYLPRHEDKLQEVLELGEEFQLAFAGSHSRGSIFRNGNQYITEALSQKLDEIFDDLDGFHYGRLDIKFADIHQFMQGEAFTILEINGASSEAAHIWDRNTPLSEIFSTLLEQYRILFDIGARQKRRGHKTPSMAALLNAWREEKLLTQQYPATD</sequence>
<dbReference type="AlphaFoldDB" id="A0A9X3HSZ0"/>
<protein>
    <submittedName>
        <fullName evidence="1">D-alanine--D-alanine ligase</fullName>
    </submittedName>
</protein>
<dbReference type="SUPFAM" id="SSF56059">
    <property type="entry name" value="Glutathione synthetase ATP-binding domain-like"/>
    <property type="match status" value="1"/>
</dbReference>
<dbReference type="EMBL" id="JAKRRX010000099">
    <property type="protein sequence ID" value="MCW8335218.1"/>
    <property type="molecule type" value="Genomic_DNA"/>
</dbReference>
<keyword evidence="1" id="KW-0436">Ligase</keyword>
<dbReference type="GO" id="GO:0016874">
    <property type="term" value="F:ligase activity"/>
    <property type="evidence" value="ECO:0007669"/>
    <property type="project" value="UniProtKB-KW"/>
</dbReference>
<reference evidence="1" key="1">
    <citation type="submission" date="2022-02" db="EMBL/GenBank/DDBJ databases">
        <title>Vibrio sp. nov., a new bacterium isolated from Bohai sea, China.</title>
        <authorList>
            <person name="Yuan Y."/>
        </authorList>
    </citation>
    <scope>NUCLEOTIDE SEQUENCE</scope>
    <source>
        <strain evidence="1">DBSS07</strain>
    </source>
</reference>